<comment type="caution">
    <text evidence="2">The sequence shown here is derived from an EMBL/GenBank/DDBJ whole genome shotgun (WGS) entry which is preliminary data.</text>
</comment>
<evidence type="ECO:0000259" key="1">
    <source>
        <dbReference type="Pfam" id="PF05523"/>
    </source>
</evidence>
<dbReference type="InterPro" id="IPR014710">
    <property type="entry name" value="RmlC-like_jellyroll"/>
</dbReference>
<accession>A0A5T0QPF9</accession>
<gene>
    <name evidence="2" type="ORF">B4O36_07055</name>
</gene>
<protein>
    <submittedName>
        <fullName evidence="2">WxcM-like domain-containing protein</fullName>
    </submittedName>
</protein>
<dbReference type="SUPFAM" id="SSF51182">
    <property type="entry name" value="RmlC-like cupins"/>
    <property type="match status" value="1"/>
</dbReference>
<dbReference type="AlphaFoldDB" id="A0A5T0QPF9"/>
<reference evidence="2" key="1">
    <citation type="submission" date="2018-05" db="EMBL/GenBank/DDBJ databases">
        <authorList>
            <consortium name="NARMS: The National Antimicrobial Resistance Monitoring System"/>
        </authorList>
    </citation>
    <scope>NUCLEOTIDE SEQUENCE</scope>
    <source>
        <strain evidence="2">FSIS1710487</strain>
    </source>
</reference>
<feature type="domain" description="Sugar 3,4-ketoisomerase QdtA cupin" evidence="1">
    <location>
        <begin position="3"/>
        <end position="125"/>
    </location>
</feature>
<feature type="non-terminal residue" evidence="2">
    <location>
        <position position="126"/>
    </location>
</feature>
<dbReference type="InterPro" id="IPR008894">
    <property type="entry name" value="QdtA_cupin_dom"/>
</dbReference>
<dbReference type="CDD" id="cd20292">
    <property type="entry name" value="cupin_QdtA-like"/>
    <property type="match status" value="1"/>
</dbReference>
<organism evidence="2">
    <name type="scientific">Campylobacter coli</name>
    <dbReference type="NCBI Taxonomy" id="195"/>
    <lineage>
        <taxon>Bacteria</taxon>
        <taxon>Pseudomonadati</taxon>
        <taxon>Campylobacterota</taxon>
        <taxon>Epsilonproteobacteria</taxon>
        <taxon>Campylobacterales</taxon>
        <taxon>Campylobacteraceae</taxon>
        <taxon>Campylobacter</taxon>
    </lineage>
</organism>
<dbReference type="Gene3D" id="2.60.120.10">
    <property type="entry name" value="Jelly Rolls"/>
    <property type="match status" value="1"/>
</dbReference>
<name>A0A5T0QPF9_CAMCO</name>
<evidence type="ECO:0000313" key="2">
    <source>
        <dbReference type="EMBL" id="EAK2236110.1"/>
    </source>
</evidence>
<sequence>MKNIKVLNFKEHITKSGNLIALQENDEIPFKIQRIYYIYNLDQNAIRGKHAHKDLEQVCICVSGHCSFYLSDGKEELRVELDSPSKGLYIGNMIWREFNNFSKDCVLMVIASKKYNPKDYIIDFNE</sequence>
<dbReference type="EMBL" id="AACEKM010000007">
    <property type="protein sequence ID" value="EAK2236110.1"/>
    <property type="molecule type" value="Genomic_DNA"/>
</dbReference>
<proteinExistence type="predicted"/>
<dbReference type="Pfam" id="PF05523">
    <property type="entry name" value="FdtA"/>
    <property type="match status" value="1"/>
</dbReference>
<dbReference type="InterPro" id="IPR011051">
    <property type="entry name" value="RmlC_Cupin_sf"/>
</dbReference>